<sequence length="46" mass="5363">MGARRLHQQVKQMSYEYFNNVIKQKDQIAITHSMSKVELVPSHCGM</sequence>
<organism evidence="1">
    <name type="scientific">Anguilla anguilla</name>
    <name type="common">European freshwater eel</name>
    <name type="synonym">Muraena anguilla</name>
    <dbReference type="NCBI Taxonomy" id="7936"/>
    <lineage>
        <taxon>Eukaryota</taxon>
        <taxon>Metazoa</taxon>
        <taxon>Chordata</taxon>
        <taxon>Craniata</taxon>
        <taxon>Vertebrata</taxon>
        <taxon>Euteleostomi</taxon>
        <taxon>Actinopterygii</taxon>
        <taxon>Neopterygii</taxon>
        <taxon>Teleostei</taxon>
        <taxon>Anguilliformes</taxon>
        <taxon>Anguillidae</taxon>
        <taxon>Anguilla</taxon>
    </lineage>
</organism>
<evidence type="ECO:0000313" key="1">
    <source>
        <dbReference type="EMBL" id="JAH14071.1"/>
    </source>
</evidence>
<reference evidence="1" key="2">
    <citation type="journal article" date="2015" name="Fish Shellfish Immunol.">
        <title>Early steps in the European eel (Anguilla anguilla)-Vibrio vulnificus interaction in the gills: Role of the RtxA13 toxin.</title>
        <authorList>
            <person name="Callol A."/>
            <person name="Pajuelo D."/>
            <person name="Ebbesson L."/>
            <person name="Teles M."/>
            <person name="MacKenzie S."/>
            <person name="Amaro C."/>
        </authorList>
    </citation>
    <scope>NUCLEOTIDE SEQUENCE</scope>
</reference>
<protein>
    <submittedName>
        <fullName evidence="1">Uncharacterized protein</fullName>
    </submittedName>
</protein>
<accession>A0A0E9QB13</accession>
<proteinExistence type="predicted"/>
<dbReference type="EMBL" id="GBXM01094506">
    <property type="protein sequence ID" value="JAH14071.1"/>
    <property type="molecule type" value="Transcribed_RNA"/>
</dbReference>
<name>A0A0E9QB13_ANGAN</name>
<dbReference type="AlphaFoldDB" id="A0A0E9QB13"/>
<reference evidence="1" key="1">
    <citation type="submission" date="2014-11" db="EMBL/GenBank/DDBJ databases">
        <authorList>
            <person name="Amaro Gonzalez C."/>
        </authorList>
    </citation>
    <scope>NUCLEOTIDE SEQUENCE</scope>
</reference>